<name>A0A444J6M5_9BACT</name>
<gene>
    <name evidence="2" type="ORF">VU00_13232</name>
</gene>
<evidence type="ECO:0000313" key="2">
    <source>
        <dbReference type="EMBL" id="RWX48732.1"/>
    </source>
</evidence>
<reference evidence="2 3" key="1">
    <citation type="submission" date="2017-01" db="EMBL/GenBank/DDBJ databases">
        <title>The cable genome- insights into the physiology and evolution of filamentous bacteria capable of sulfide oxidation via long distance electron transfer.</title>
        <authorList>
            <person name="Schreiber L."/>
            <person name="Bjerg J.T."/>
            <person name="Boggild A."/>
            <person name="Van De Vossenberg J."/>
            <person name="Meysman F."/>
            <person name="Nielsen L.P."/>
            <person name="Schramm A."/>
            <person name="Kjeldsen K.U."/>
        </authorList>
    </citation>
    <scope>NUCLEOTIDE SEQUENCE [LARGE SCALE GENOMIC DNA]</scope>
    <source>
        <strain evidence="2">A3</strain>
    </source>
</reference>
<dbReference type="Proteomes" id="UP000287615">
    <property type="component" value="Unassembled WGS sequence"/>
</dbReference>
<dbReference type="AlphaFoldDB" id="A0A444J6M5"/>
<feature type="non-terminal residue" evidence="2">
    <location>
        <position position="82"/>
    </location>
</feature>
<feature type="region of interest" description="Disordered" evidence="1">
    <location>
        <begin position="47"/>
        <end position="72"/>
    </location>
</feature>
<proteinExistence type="predicted"/>
<organism evidence="2 3">
    <name type="scientific">Candidatus Electrothrix marina</name>
    <dbReference type="NCBI Taxonomy" id="1859130"/>
    <lineage>
        <taxon>Bacteria</taxon>
        <taxon>Pseudomonadati</taxon>
        <taxon>Thermodesulfobacteriota</taxon>
        <taxon>Desulfobulbia</taxon>
        <taxon>Desulfobulbales</taxon>
        <taxon>Desulfobulbaceae</taxon>
        <taxon>Candidatus Electrothrix</taxon>
    </lineage>
</organism>
<accession>A0A444J6M5</accession>
<dbReference type="AntiFam" id="ANF00080">
    <property type="entry name" value="Shadow ORF (opposite dnaE)"/>
</dbReference>
<dbReference type="EMBL" id="MTKR01000323">
    <property type="protein sequence ID" value="RWX48732.1"/>
    <property type="molecule type" value="Genomic_DNA"/>
</dbReference>
<evidence type="ECO:0000256" key="1">
    <source>
        <dbReference type="SAM" id="MobiDB-lite"/>
    </source>
</evidence>
<sequence length="82" mass="8726">MVITAVLAANIVDHLVPPLLAEIHVKVRHGHPLHVQETLKKQTIGNGINIRNGHAKGSQTAAPEPRPGPTGMLLLLAQPIKS</sequence>
<protein>
    <submittedName>
        <fullName evidence="2">Uncharacterized protein</fullName>
    </submittedName>
</protein>
<comment type="caution">
    <text evidence="2">The sequence shown here is derived from an EMBL/GenBank/DDBJ whole genome shotgun (WGS) entry which is preliminary data.</text>
</comment>
<evidence type="ECO:0000313" key="3">
    <source>
        <dbReference type="Proteomes" id="UP000287615"/>
    </source>
</evidence>